<protein>
    <submittedName>
        <fullName evidence="1">Uncharacterized protein</fullName>
    </submittedName>
</protein>
<accession>X1GHB2</accession>
<evidence type="ECO:0000313" key="1">
    <source>
        <dbReference type="EMBL" id="GAH44220.1"/>
    </source>
</evidence>
<dbReference type="AlphaFoldDB" id="X1GHB2"/>
<gene>
    <name evidence="1" type="ORF">S03H2_14469</name>
</gene>
<dbReference type="EMBL" id="BARU01007342">
    <property type="protein sequence ID" value="GAH44220.1"/>
    <property type="molecule type" value="Genomic_DNA"/>
</dbReference>
<organism evidence="1">
    <name type="scientific">marine sediment metagenome</name>
    <dbReference type="NCBI Taxonomy" id="412755"/>
    <lineage>
        <taxon>unclassified sequences</taxon>
        <taxon>metagenomes</taxon>
        <taxon>ecological metagenomes</taxon>
    </lineage>
</organism>
<reference evidence="1" key="1">
    <citation type="journal article" date="2014" name="Front. Microbiol.">
        <title>High frequency of phylogenetically diverse reductive dehalogenase-homologous genes in deep subseafloor sedimentary metagenomes.</title>
        <authorList>
            <person name="Kawai M."/>
            <person name="Futagami T."/>
            <person name="Toyoda A."/>
            <person name="Takaki Y."/>
            <person name="Nishi S."/>
            <person name="Hori S."/>
            <person name="Arai W."/>
            <person name="Tsubouchi T."/>
            <person name="Morono Y."/>
            <person name="Uchiyama I."/>
            <person name="Ito T."/>
            <person name="Fujiyama A."/>
            <person name="Inagaki F."/>
            <person name="Takami H."/>
        </authorList>
    </citation>
    <scope>NUCLEOTIDE SEQUENCE</scope>
    <source>
        <strain evidence="1">Expedition CK06-06</strain>
    </source>
</reference>
<sequence length="75" mass="8956">MSVHEFKWQVKHPLTEEIKKIPLTNWEDIPDIDDTEKYNWVQVGTDKYGRSMYCTKTKIRRTETMGEFYQGGIVD</sequence>
<name>X1GHB2_9ZZZZ</name>
<comment type="caution">
    <text evidence="1">The sequence shown here is derived from an EMBL/GenBank/DDBJ whole genome shotgun (WGS) entry which is preliminary data.</text>
</comment>
<proteinExistence type="predicted"/>